<dbReference type="Gene3D" id="1.25.40.270">
    <property type="entry name" value="Vacuolar protein sorting-associated protein vta1"/>
    <property type="match status" value="1"/>
</dbReference>
<dbReference type="PANTHER" id="PTHR12741">
    <property type="entry name" value="LYST-INTERACTING PROTEIN LIP5 DOPAMINE RESPONSIVE PROTEIN DRG-1"/>
    <property type="match status" value="1"/>
</dbReference>
<feature type="transmembrane region" description="Helical" evidence="15">
    <location>
        <begin position="317"/>
        <end position="339"/>
    </location>
</feature>
<keyword evidence="8" id="KW-0133">Cell shape</keyword>
<feature type="transmembrane region" description="Helical" evidence="15">
    <location>
        <begin position="2363"/>
        <end position="2384"/>
    </location>
</feature>
<dbReference type="EMBL" id="JADGMS010000002">
    <property type="protein sequence ID" value="KAF9687009.1"/>
    <property type="molecule type" value="Genomic_DNA"/>
</dbReference>
<feature type="transmembrane region" description="Helical" evidence="15">
    <location>
        <begin position="1015"/>
        <end position="1032"/>
    </location>
</feature>
<reference evidence="17 18" key="1">
    <citation type="submission" date="2020-10" db="EMBL/GenBank/DDBJ databases">
        <title>Plant Genome Project.</title>
        <authorList>
            <person name="Zhang R.-G."/>
        </authorList>
    </citation>
    <scope>NUCLEOTIDE SEQUENCE [LARGE SCALE GENOMIC DNA]</scope>
    <source>
        <strain evidence="17">FAFU-HL-1</strain>
        <tissue evidence="17">Leaf</tissue>
    </source>
</reference>
<feature type="domain" description="1,3-beta-glucan synthase component FKS1-like" evidence="16">
    <location>
        <begin position="852"/>
        <end position="967"/>
    </location>
</feature>
<feature type="compositionally biased region" description="Polar residues" evidence="14">
    <location>
        <begin position="127"/>
        <end position="142"/>
    </location>
</feature>
<dbReference type="Pfam" id="PF04652">
    <property type="entry name" value="Vta1"/>
    <property type="match status" value="1"/>
</dbReference>
<keyword evidence="9 15" id="KW-1133">Transmembrane helix</keyword>
<dbReference type="GO" id="GO:0003843">
    <property type="term" value="F:1,3-beta-D-glucan synthase activity"/>
    <property type="evidence" value="ECO:0007669"/>
    <property type="project" value="UniProtKB-EC"/>
</dbReference>
<evidence type="ECO:0000256" key="9">
    <source>
        <dbReference type="ARBA" id="ARBA00022989"/>
    </source>
</evidence>
<evidence type="ECO:0000256" key="10">
    <source>
        <dbReference type="ARBA" id="ARBA00023136"/>
    </source>
</evidence>
<dbReference type="Proteomes" id="UP000657918">
    <property type="component" value="Unassembled WGS sequence"/>
</dbReference>
<gene>
    <name evidence="17" type="ORF">SADUNF_Sadunf02G0049300</name>
</gene>
<evidence type="ECO:0000313" key="17">
    <source>
        <dbReference type="EMBL" id="KAF9687009.1"/>
    </source>
</evidence>
<feature type="transmembrane region" description="Helical" evidence="15">
    <location>
        <begin position="1982"/>
        <end position="2004"/>
    </location>
</feature>
<evidence type="ECO:0000256" key="12">
    <source>
        <dbReference type="ARBA" id="ARBA00032165"/>
    </source>
</evidence>
<feature type="transmembrane region" description="Helical" evidence="15">
    <location>
        <begin position="239"/>
        <end position="257"/>
    </location>
</feature>
<dbReference type="InterPro" id="IPR009457">
    <property type="entry name" value="THH1/TOM1/TOM3_dom"/>
</dbReference>
<evidence type="ECO:0000313" key="18">
    <source>
        <dbReference type="Proteomes" id="UP000657918"/>
    </source>
</evidence>
<evidence type="ECO:0000256" key="8">
    <source>
        <dbReference type="ARBA" id="ARBA00022960"/>
    </source>
</evidence>
<protein>
    <recommendedName>
        <fullName evidence="12">1,3-beta-glucan synthase</fullName>
        <ecNumber evidence="3">2.4.1.34</ecNumber>
    </recommendedName>
    <alternativeName>
        <fullName evidence="12">1,3-beta-glucan synthase</fullName>
    </alternativeName>
</protein>
<feature type="transmembrane region" description="Helical" evidence="15">
    <location>
        <begin position="2153"/>
        <end position="2175"/>
    </location>
</feature>
<keyword evidence="4" id="KW-1003">Cell membrane</keyword>
<evidence type="ECO:0000256" key="13">
    <source>
        <dbReference type="ARBA" id="ARBA00047777"/>
    </source>
</evidence>
<feature type="transmembrane region" description="Helical" evidence="15">
    <location>
        <begin position="1052"/>
        <end position="1075"/>
    </location>
</feature>
<dbReference type="Pfam" id="PF06454">
    <property type="entry name" value="THH1_TOM1-3_dom"/>
    <property type="match status" value="2"/>
</dbReference>
<evidence type="ECO:0000256" key="1">
    <source>
        <dbReference type="ARBA" id="ARBA00004651"/>
    </source>
</evidence>
<accession>A0A835N663</accession>
<dbReference type="InterPro" id="IPR003440">
    <property type="entry name" value="Glyco_trans_48_dom"/>
</dbReference>
<evidence type="ECO:0000256" key="4">
    <source>
        <dbReference type="ARBA" id="ARBA00022475"/>
    </source>
</evidence>
<feature type="transmembrane region" description="Helical" evidence="15">
    <location>
        <begin position="1087"/>
        <end position="1110"/>
    </location>
</feature>
<evidence type="ECO:0000256" key="2">
    <source>
        <dbReference type="ARBA" id="ARBA00009040"/>
    </source>
</evidence>
<keyword evidence="10 15" id="KW-0472">Membrane</keyword>
<comment type="catalytic activity">
    <reaction evidence="13">
        <text>[(1-&gt;3)-beta-D-glucosyl](n) + UDP-alpha-D-glucose = [(1-&gt;3)-beta-D-glucosyl](n+1) + UDP + H(+)</text>
        <dbReference type="Rhea" id="RHEA:21476"/>
        <dbReference type="Rhea" id="RHEA-COMP:11146"/>
        <dbReference type="Rhea" id="RHEA-COMP:14303"/>
        <dbReference type="ChEBI" id="CHEBI:15378"/>
        <dbReference type="ChEBI" id="CHEBI:37671"/>
        <dbReference type="ChEBI" id="CHEBI:58223"/>
        <dbReference type="ChEBI" id="CHEBI:58885"/>
        <dbReference type="EC" id="2.4.1.34"/>
    </reaction>
</comment>
<dbReference type="InterPro" id="IPR039431">
    <property type="entry name" value="Vta1/CALS_N"/>
</dbReference>
<feature type="transmembrane region" description="Helical" evidence="15">
    <location>
        <begin position="2299"/>
        <end position="2318"/>
    </location>
</feature>
<dbReference type="OrthoDB" id="1880850at2759"/>
<dbReference type="GO" id="GO:0000148">
    <property type="term" value="C:1,3-beta-D-glucan synthase complex"/>
    <property type="evidence" value="ECO:0007669"/>
    <property type="project" value="InterPro"/>
</dbReference>
<evidence type="ECO:0000256" key="7">
    <source>
        <dbReference type="ARBA" id="ARBA00022692"/>
    </source>
</evidence>
<name>A0A835N663_9ROSI</name>
<evidence type="ECO:0000259" key="16">
    <source>
        <dbReference type="SMART" id="SM01205"/>
    </source>
</evidence>
<dbReference type="Pfam" id="PF02364">
    <property type="entry name" value="Glucan_synthase"/>
    <property type="match status" value="1"/>
</dbReference>
<dbReference type="EC" id="2.4.1.34" evidence="3"/>
<feature type="transmembrane region" description="Helical" evidence="15">
    <location>
        <begin position="51"/>
        <end position="75"/>
    </location>
</feature>
<sequence length="2433" mass="280491">MNIKSNCSSLHLLVVDISLACVDGALAFIAFSQFTRIHLRNQQSGWTRQKVLHLMVASCNLGYFIYFISTVIATCDRWPCWSHACGFILMAFPKILFLAAFLLLLSFWVDLCHQANEEDDDDEENNSQQPLLESSKNKPGSMNTDNCWNCCSFRSIHVGGRQKFVITVREVVSKILIFMFILLLLILEYNGSLSLFDFFLIQVVVLIFFLMLSFAVIIWVGTGENHIASSVAARVYVDFFASAILILGVALGCYGLILFLKLRNVRSETASSEMRKVAGLAVVSVVCFTSSAAVALLTDVPLLYDWSVENKNEAKTLVLLVFYYFIGSSVPSAFVLWAMRELPTPVTITQAQSRAVTFFCYGAEGTQNPRHWVAATTSNNQQLLFHCILPVHETGSNIPNVSLCDLTAVGVQSVVQYDEPAASSSLFTFKLLAPGWESNFDINDCFVIPGSALVSSQKQANHPSSLCPTPHSKHPSLYIQKQNGLYLFHHLQPTLTSQTRYRNSKKLPNLKIERIVRPCGLEMATSSGTTNDRGPPRSLSRRMTRSRTMVLDLPDEDNAPADSELVPSSLADIAPILRVANEIEKDNPRVAYLCRFHAFEKAHRMDPTSSGRGVRQFKTYLLHRLEKEEVETRLHRESNDPRGIQLYYRKFYELNIKDAQHTKNPEEMAKILRVATVLYDVLQMVVPRAKIDNEIMKYAEDVERKRGQYEHYNILPLYAAGVKPAIMELPEIKAALHALRDLDNLPMPRIGLPHVSSDDSPKERVKSVNDILDWLSSIFGFQRGNVANQREHLILLLANMDVRNRSLDDYSGLNSGTIKKLEDKIFKNYRSWCNYLRCKSYLRFPEKSDSQRLKLIYIALYLLIWGEASNIRFMPECICYIFHNMAHEVYGILYSNVHPVSGETYEIAAPNEEFFLMNVITPIYQVLRKEARRNKGGKASHSKWRNYDDLNEYFWSDRCLKLNWPMDLKADFFIHSDEIPSANERTTQGKGKRKPKTNFVEVRTFWHLFRSFDRMWIFLILALQAMIIVAWSPSGSIVAFFDEDVFKSVLSIFITSAFLNLLQASLDIILSLNAWRSLKATQILRYLLKFVVAAAWAVVLPIGYSSSVLNPTGLVKFFSTWSMDWQNQSFYTYAIAIYLIPNILAAIFFFLPPLRRTMERSNLWIVTLVMWYTLFWVLLIICKLAFSFYVEILPLVEPTRLIMEIKVDNYQWHEFFPRLTHNFGVVISIWAPVLLVYFLDAQIWYAIFSTLAGGIQGAFNHLGEIRTLGMLRSRFESVPSAFSRHLVPSSDEDATRNHFMDEEHERKNIANFSHVWNEFIYSLREEDLISNHERDLLLVPYSSRDVSVVQWPPFLLASKIPIALDMAKDFKGKEDAELYKKMDDYMRSAVTECYETLREIIEGLLEDDADKMIVSQICYEIEMSIQQHQFLNTFRMSGLPMLNEYLERFLKLLISDQEDDNDMYISQIINALQSIIEVITQDIMTQGHEILERAHSNSIRDQSTVREQRFGRINLHHKDKNWVDKVTRLHLLLTTKESAINVPSNLDARRRITFFANSLFMNMPKAPKVRDMFSFSVLTPYYKEDVLYSDDELHKENEDGITILFYLKTIYRDEWKNFEERTSTLLAKEKMEHTRQWVSYRGQTLARTVRGMMYYRQALELQCLLEFAGDHAVSSAFRTLELEQAQKAYNDHAQALADLKFTYVVSCQVYGAQKKSTEARDRSCYSNILNLMLGNPSLRIAYIDEIEVTVNGKSQKSYYSVLVKGGDKYDEEIYRIKLPGPPTDIGEGKPENQNHAIIFTRGEALQTIDMNQDNYFEEAFKMRNVLEELKKSHRRKQNPTILGVREHIFTGSVSSLAWFMSNQETSFVTIGQRILASPLRVRFHYGHPDIFDRIFHITRGGISKASKIINLSEDIFAGYNTTLRGGYVTHHEYIQVGKGRDVGMNQISSFEAKVANGNGEQTLSRDVYRLGRRFDFYRMLSFYFTTVGFYFSSMVTVITVYVFLYGRLYLVMSGLDREILMNPIINESKVLEQAMAPQSIFQLGFFLVLPMVMEIGLEKGFRTALGDFVIMQLQLASVFFTFQLGTKSHYFGRTILHGGSKYRATGRGFVVFHAKFAENYRLYSRSHFVKGLELFILLILYEVYGASYRSSSLFLFVTMTMWFMVGSWLFAPFVFNPSGFDWQKTVDDWTDWKRWMGNRGGIGISPDKSWESWWDGEHEHLRHTDFRGWLLEIILAFRFFIYQYGIVYHLDISHHSKSLLVYGLSWIVMISALLVLKMVSMGRRKFRTDFQLMFRILKALLFLGFVSVMTVLFVVFGLTIQDLFAVILAFMPTGWAILLIGQACRNMFKWIRFWDSMKELARAYEYIMGLLLFMPIAILSWFSFVSEFQTRLLFNQAFSRGLQISMILAGKKDGNDTVKKDDVDAGKKRETIQ</sequence>
<keyword evidence="7 15" id="KW-0812">Transmembrane</keyword>
<evidence type="ECO:0000256" key="14">
    <source>
        <dbReference type="SAM" id="MobiDB-lite"/>
    </source>
</evidence>
<organism evidence="17 18">
    <name type="scientific">Salix dunnii</name>
    <dbReference type="NCBI Taxonomy" id="1413687"/>
    <lineage>
        <taxon>Eukaryota</taxon>
        <taxon>Viridiplantae</taxon>
        <taxon>Streptophyta</taxon>
        <taxon>Embryophyta</taxon>
        <taxon>Tracheophyta</taxon>
        <taxon>Spermatophyta</taxon>
        <taxon>Magnoliopsida</taxon>
        <taxon>eudicotyledons</taxon>
        <taxon>Gunneridae</taxon>
        <taxon>Pentapetalae</taxon>
        <taxon>rosids</taxon>
        <taxon>fabids</taxon>
        <taxon>Malpighiales</taxon>
        <taxon>Salicaceae</taxon>
        <taxon>Saliceae</taxon>
        <taxon>Salix</taxon>
    </lineage>
</organism>
<feature type="transmembrane region" description="Helical" evidence="15">
    <location>
        <begin position="2259"/>
        <end position="2279"/>
    </location>
</feature>
<feature type="transmembrane region" description="Helical" evidence="15">
    <location>
        <begin position="1163"/>
        <end position="1190"/>
    </location>
</feature>
<feature type="transmembrane region" description="Helical" evidence="15">
    <location>
        <begin position="87"/>
        <end position="109"/>
    </location>
</feature>
<feature type="transmembrane region" description="Helical" evidence="15">
    <location>
        <begin position="2229"/>
        <end position="2247"/>
    </location>
</feature>
<feature type="transmembrane region" description="Helical" evidence="15">
    <location>
        <begin position="1130"/>
        <end position="1151"/>
    </location>
</feature>
<feature type="region of interest" description="Disordered" evidence="14">
    <location>
        <begin position="118"/>
        <end position="142"/>
    </location>
</feature>
<feature type="transmembrane region" description="Helical" evidence="15">
    <location>
        <begin position="12"/>
        <end position="31"/>
    </location>
</feature>
<dbReference type="InterPro" id="IPR023175">
    <property type="entry name" value="Vta1/CALS_N_sf"/>
</dbReference>
<feature type="region of interest" description="Disordered" evidence="14">
    <location>
        <begin position="523"/>
        <end position="546"/>
    </location>
</feature>
<evidence type="ECO:0000256" key="3">
    <source>
        <dbReference type="ARBA" id="ARBA00012589"/>
    </source>
</evidence>
<dbReference type="InterPro" id="IPR026899">
    <property type="entry name" value="FKS1-like_dom1"/>
</dbReference>
<feature type="transmembrane region" description="Helical" evidence="15">
    <location>
        <begin position="1219"/>
        <end position="1239"/>
    </location>
</feature>
<comment type="caution">
    <text evidence="17">The sequence shown here is derived from an EMBL/GenBank/DDBJ whole genome shotgun (WGS) entry which is preliminary data.</text>
</comment>
<keyword evidence="11" id="KW-0961">Cell wall biogenesis/degradation</keyword>
<feature type="transmembrane region" description="Helical" evidence="15">
    <location>
        <begin position="2324"/>
        <end position="2343"/>
    </location>
</feature>
<comment type="similarity">
    <text evidence="2">Belongs to the glycosyltransferase 48 family.</text>
</comment>
<evidence type="ECO:0000256" key="11">
    <source>
        <dbReference type="ARBA" id="ARBA00023316"/>
    </source>
</evidence>
<dbReference type="Pfam" id="PF14288">
    <property type="entry name" value="FKS1_dom1"/>
    <property type="match status" value="1"/>
</dbReference>
<dbReference type="GO" id="GO:0071555">
    <property type="term" value="P:cell wall organization"/>
    <property type="evidence" value="ECO:0007669"/>
    <property type="project" value="UniProtKB-KW"/>
</dbReference>
<dbReference type="GO" id="GO:0008360">
    <property type="term" value="P:regulation of cell shape"/>
    <property type="evidence" value="ECO:0007669"/>
    <property type="project" value="UniProtKB-KW"/>
</dbReference>
<dbReference type="InterPro" id="IPR058851">
    <property type="entry name" value="CALS1_helical"/>
</dbReference>
<keyword evidence="5" id="KW-0328">Glycosyltransferase</keyword>
<feature type="transmembrane region" description="Helical" evidence="15">
    <location>
        <begin position="171"/>
        <end position="187"/>
    </location>
</feature>
<comment type="subcellular location">
    <subcellularLocation>
        <location evidence="1">Cell membrane</location>
        <topology evidence="1">Multi-pass membrane protein</topology>
    </subcellularLocation>
</comment>
<evidence type="ECO:0000256" key="5">
    <source>
        <dbReference type="ARBA" id="ARBA00022676"/>
    </source>
</evidence>
<dbReference type="Pfam" id="PF25968">
    <property type="entry name" value="CALS1"/>
    <property type="match status" value="1"/>
</dbReference>
<proteinExistence type="inferred from homology"/>
<dbReference type="SMART" id="SM01205">
    <property type="entry name" value="FKS1_dom1"/>
    <property type="match status" value="1"/>
</dbReference>
<keyword evidence="18" id="KW-1185">Reference proteome</keyword>
<evidence type="ECO:0000256" key="15">
    <source>
        <dbReference type="SAM" id="Phobius"/>
    </source>
</evidence>
<evidence type="ECO:0000256" key="6">
    <source>
        <dbReference type="ARBA" id="ARBA00022679"/>
    </source>
</evidence>
<feature type="transmembrane region" description="Helical" evidence="15">
    <location>
        <begin position="277"/>
        <end position="297"/>
    </location>
</feature>
<feature type="transmembrane region" description="Helical" evidence="15">
    <location>
        <begin position="199"/>
        <end position="219"/>
    </location>
</feature>
<keyword evidence="6" id="KW-0808">Transferase</keyword>
<dbReference type="GO" id="GO:0005886">
    <property type="term" value="C:plasma membrane"/>
    <property type="evidence" value="ECO:0007669"/>
    <property type="project" value="UniProtKB-SubCell"/>
</dbReference>
<dbReference type="GO" id="GO:0006075">
    <property type="term" value="P:(1-&gt;3)-beta-D-glucan biosynthetic process"/>
    <property type="evidence" value="ECO:0007669"/>
    <property type="project" value="InterPro"/>
</dbReference>
<dbReference type="PANTHER" id="PTHR12741:SF16">
    <property type="entry name" value="CALLOSE SYNTHASE 7"/>
    <property type="match status" value="1"/>
</dbReference>
<feature type="transmembrane region" description="Helical" evidence="15">
    <location>
        <begin position="2128"/>
        <end position="2147"/>
    </location>
</feature>